<proteinExistence type="predicted"/>
<dbReference type="OrthoDB" id="9801219at2"/>
<dbReference type="SUPFAM" id="SSF53613">
    <property type="entry name" value="Ribokinase-like"/>
    <property type="match status" value="1"/>
</dbReference>
<evidence type="ECO:0000313" key="2">
    <source>
        <dbReference type="Proteomes" id="UP000068067"/>
    </source>
</evidence>
<dbReference type="PATRIC" id="fig|931089.4.peg.1738"/>
<dbReference type="RefSeq" id="WP_053545104.1">
    <property type="nucleotide sequence ID" value="NZ_CP009220.1"/>
</dbReference>
<keyword evidence="2" id="KW-1185">Reference proteome</keyword>
<name>A0A0M4CYF4_9CORY</name>
<dbReference type="AlphaFoldDB" id="A0A0M4CYF4"/>
<dbReference type="EMBL" id="CP009220">
    <property type="protein sequence ID" value="ALC06120.1"/>
    <property type="molecule type" value="Genomic_DNA"/>
</dbReference>
<dbReference type="STRING" id="931089.CDES_08640"/>
<dbReference type="Gene3D" id="3.40.1190.20">
    <property type="match status" value="1"/>
</dbReference>
<evidence type="ECO:0000313" key="1">
    <source>
        <dbReference type="EMBL" id="ALC06120.1"/>
    </source>
</evidence>
<dbReference type="KEGG" id="cdx:CDES_08640"/>
<protein>
    <submittedName>
        <fullName evidence="1">Uncharacterized protein</fullName>
    </submittedName>
</protein>
<sequence>MILAVTVSPYLLSTSELDGDIEIGEANKIRLVTTVAGGFGTGVAATLFYGGHESFAVFPAPEISHYLRLVTIAGLPHDFIPVAGPIPMHLTMRDGNGNETKFKDSPMPLDVSQLAILRDLVVRRAEDASWVLLGGNLPSVAPAAWFVDVVRSLRLYHPDVKVAIATTGPALRAVIRQLAATAPDALIVAADELEKATGLESRALRRPWSDGDYSPAIDAAKALIDRGISEVLVTNKRNESLYVSAGESLLGVYTAPSGKQGVNWRESFTAGFLIASKENKDAIESLTHAVAYANAEGSEWENYIPTPDRIKAENVSVTRLS</sequence>
<reference evidence="1 2" key="1">
    <citation type="submission" date="2014-08" db="EMBL/GenBank/DDBJ databases">
        <title>Complete genome sequence of Corynebacterium deserti GIMN1.010 (=DSM 45689), isolated from desert sand in western China.</title>
        <authorList>
            <person name="Ruckert C."/>
            <person name="Albersmeier A."/>
            <person name="Kalinowski J."/>
        </authorList>
    </citation>
    <scope>NUCLEOTIDE SEQUENCE [LARGE SCALE GENOMIC DNA]</scope>
    <source>
        <strain evidence="1 2">GIMN1.010</strain>
    </source>
</reference>
<gene>
    <name evidence="1" type="ORF">CDES_08640</name>
</gene>
<accession>A0A0M4CYF4</accession>
<dbReference type="PANTHER" id="PTHR46566">
    <property type="entry name" value="1-PHOSPHOFRUCTOKINASE-RELATED"/>
    <property type="match status" value="1"/>
</dbReference>
<dbReference type="GO" id="GO:0008443">
    <property type="term" value="F:phosphofructokinase activity"/>
    <property type="evidence" value="ECO:0007669"/>
    <property type="project" value="TreeGrafter"/>
</dbReference>
<dbReference type="Proteomes" id="UP000068067">
    <property type="component" value="Chromosome"/>
</dbReference>
<dbReference type="GO" id="GO:0005829">
    <property type="term" value="C:cytosol"/>
    <property type="evidence" value="ECO:0007669"/>
    <property type="project" value="TreeGrafter"/>
</dbReference>
<dbReference type="PANTHER" id="PTHR46566:SF5">
    <property type="entry name" value="1-PHOSPHOFRUCTOKINASE"/>
    <property type="match status" value="1"/>
</dbReference>
<organism evidence="1 2">
    <name type="scientific">Corynebacterium deserti GIMN1.010</name>
    <dbReference type="NCBI Taxonomy" id="931089"/>
    <lineage>
        <taxon>Bacteria</taxon>
        <taxon>Bacillati</taxon>
        <taxon>Actinomycetota</taxon>
        <taxon>Actinomycetes</taxon>
        <taxon>Mycobacteriales</taxon>
        <taxon>Corynebacteriaceae</taxon>
        <taxon>Corynebacterium</taxon>
    </lineage>
</organism>
<dbReference type="InterPro" id="IPR029056">
    <property type="entry name" value="Ribokinase-like"/>
</dbReference>